<feature type="domain" description="N-acetyltransferase" evidence="3">
    <location>
        <begin position="4"/>
        <end position="142"/>
    </location>
</feature>
<dbReference type="CDD" id="cd04301">
    <property type="entry name" value="NAT_SF"/>
    <property type="match status" value="2"/>
</dbReference>
<dbReference type="InterPro" id="IPR016181">
    <property type="entry name" value="Acyl_CoA_acyltransferase"/>
</dbReference>
<reference evidence="4 5" key="1">
    <citation type="submission" date="2020-07" db="EMBL/GenBank/DDBJ databases">
        <title>Facklamia lactis sp. nov., isolated from raw milk.</title>
        <authorList>
            <person name="Doll E.V."/>
            <person name="Huptas C."/>
            <person name="Staib L."/>
            <person name="Wenning M."/>
            <person name="Scherer S."/>
        </authorList>
    </citation>
    <scope>NUCLEOTIDE SEQUENCE [LARGE SCALE GENOMIC DNA]</scope>
    <source>
        <strain evidence="4 5">DSM 111018</strain>
    </source>
</reference>
<comment type="caution">
    <text evidence="4">The sequence shown here is derived from an EMBL/GenBank/DDBJ whole genome shotgun (WGS) entry which is preliminary data.</text>
</comment>
<sequence>MEIISVPMLKASQLEAARALIKRCQQYDSSFRMPYLSNLFNFDKEMPAFFLAYEGQRLVGLLSVYADSPEVELSVYVHPDYRRQGIASALITEYRQVCGAYPIDQSCFVSEKAFLDQHPEFLRQTGLQMDESTEFLMDRERERFVFDKNEALNFRLAQAEDVEGITRLQMEAFESPYSEAFLYCDEALKDPKNHLYVIERAGRVIASCTIELSDAENYLYGLAVLKEYQHQGIGSYLVKKVINDLDDLNDRDCRLAVDDDNHVARTLYQKLGFNILTQVVYLDEIS</sequence>
<keyword evidence="5" id="KW-1185">Reference proteome</keyword>
<evidence type="ECO:0000313" key="4">
    <source>
        <dbReference type="EMBL" id="MBG9987284.1"/>
    </source>
</evidence>
<dbReference type="PANTHER" id="PTHR43420">
    <property type="entry name" value="ACETYLTRANSFERASE"/>
    <property type="match status" value="1"/>
</dbReference>
<name>A0ABS0LT31_9LACT</name>
<dbReference type="EMBL" id="JACBXQ010000007">
    <property type="protein sequence ID" value="MBG9987284.1"/>
    <property type="molecule type" value="Genomic_DNA"/>
</dbReference>
<evidence type="ECO:0000256" key="1">
    <source>
        <dbReference type="ARBA" id="ARBA00022679"/>
    </source>
</evidence>
<evidence type="ECO:0000256" key="2">
    <source>
        <dbReference type="ARBA" id="ARBA00023315"/>
    </source>
</evidence>
<dbReference type="InterPro" id="IPR050680">
    <property type="entry name" value="YpeA/RimI_acetyltransf"/>
</dbReference>
<proteinExistence type="predicted"/>
<organism evidence="4 5">
    <name type="scientific">Facklamia lactis</name>
    <dbReference type="NCBI Taxonomy" id="2749967"/>
    <lineage>
        <taxon>Bacteria</taxon>
        <taxon>Bacillati</taxon>
        <taxon>Bacillota</taxon>
        <taxon>Bacilli</taxon>
        <taxon>Lactobacillales</taxon>
        <taxon>Aerococcaceae</taxon>
        <taxon>Facklamia</taxon>
    </lineage>
</organism>
<feature type="domain" description="N-acetyltransferase" evidence="3">
    <location>
        <begin position="152"/>
        <end position="286"/>
    </location>
</feature>
<evidence type="ECO:0000259" key="3">
    <source>
        <dbReference type="PROSITE" id="PS51186"/>
    </source>
</evidence>
<gene>
    <name evidence="4" type="ORF">HZY91_10440</name>
</gene>
<keyword evidence="2" id="KW-0012">Acyltransferase</keyword>
<dbReference type="PROSITE" id="PS51186">
    <property type="entry name" value="GNAT"/>
    <property type="match status" value="2"/>
</dbReference>
<keyword evidence="1" id="KW-0808">Transferase</keyword>
<dbReference type="Proteomes" id="UP000721415">
    <property type="component" value="Unassembled WGS sequence"/>
</dbReference>
<dbReference type="RefSeq" id="WP_197116206.1">
    <property type="nucleotide sequence ID" value="NZ_JACBXQ010000007.1"/>
</dbReference>
<accession>A0ABS0LT31</accession>
<dbReference type="Pfam" id="PF00583">
    <property type="entry name" value="Acetyltransf_1"/>
    <property type="match status" value="2"/>
</dbReference>
<dbReference type="InterPro" id="IPR000182">
    <property type="entry name" value="GNAT_dom"/>
</dbReference>
<dbReference type="Gene3D" id="3.40.630.30">
    <property type="match status" value="2"/>
</dbReference>
<dbReference type="PANTHER" id="PTHR43420:SF44">
    <property type="entry name" value="ACETYLTRANSFERASE YPEA"/>
    <property type="match status" value="1"/>
</dbReference>
<dbReference type="SUPFAM" id="SSF55729">
    <property type="entry name" value="Acyl-CoA N-acyltransferases (Nat)"/>
    <property type="match status" value="2"/>
</dbReference>
<evidence type="ECO:0000313" key="5">
    <source>
        <dbReference type="Proteomes" id="UP000721415"/>
    </source>
</evidence>
<protein>
    <submittedName>
        <fullName evidence="4">GNAT family N-acetyltransferase</fullName>
    </submittedName>
</protein>